<dbReference type="AlphaFoldDB" id="A0A1E3PD43"/>
<evidence type="ECO:0000256" key="8">
    <source>
        <dbReference type="ARBA" id="ARBA00046280"/>
    </source>
</evidence>
<dbReference type="STRING" id="857566.A0A1E3PD43"/>
<feature type="domain" description="T-SNARE coiled-coil homology" evidence="10">
    <location>
        <begin position="3"/>
        <end position="65"/>
    </location>
</feature>
<proteinExistence type="predicted"/>
<dbReference type="CDD" id="cd15853">
    <property type="entry name" value="SNARE_Bet1"/>
    <property type="match status" value="1"/>
</dbReference>
<evidence type="ECO:0000256" key="9">
    <source>
        <dbReference type="SAM" id="Phobius"/>
    </source>
</evidence>
<keyword evidence="6" id="KW-0333">Golgi apparatus</keyword>
<dbReference type="Proteomes" id="UP000095009">
    <property type="component" value="Unassembled WGS sequence"/>
</dbReference>
<evidence type="ECO:0000259" key="10">
    <source>
        <dbReference type="PROSITE" id="PS50192"/>
    </source>
</evidence>
<feature type="transmembrane region" description="Helical" evidence="9">
    <location>
        <begin position="73"/>
        <end position="92"/>
    </location>
</feature>
<evidence type="ECO:0000256" key="5">
    <source>
        <dbReference type="ARBA" id="ARBA00022989"/>
    </source>
</evidence>
<evidence type="ECO:0000313" key="11">
    <source>
        <dbReference type="EMBL" id="ODQ63134.1"/>
    </source>
</evidence>
<comment type="subcellular location">
    <subcellularLocation>
        <location evidence="8">Endomembrane system</location>
        <topology evidence="8">Single-pass type IV membrane protein</topology>
    </subcellularLocation>
    <subcellularLocation>
        <location evidence="1">Golgi apparatus membrane</location>
    </subcellularLocation>
</comment>
<name>A0A1E3PD43_9ASCO</name>
<dbReference type="SUPFAM" id="SSF58038">
    <property type="entry name" value="SNARE fusion complex"/>
    <property type="match status" value="1"/>
</dbReference>
<evidence type="ECO:0000256" key="7">
    <source>
        <dbReference type="ARBA" id="ARBA00023136"/>
    </source>
</evidence>
<dbReference type="PANTHER" id="PTHR12791">
    <property type="entry name" value="GOLGI SNARE BET1-RELATED"/>
    <property type="match status" value="1"/>
</dbReference>
<evidence type="ECO:0000256" key="6">
    <source>
        <dbReference type="ARBA" id="ARBA00023034"/>
    </source>
</evidence>
<dbReference type="InterPro" id="IPR000727">
    <property type="entry name" value="T_SNARE_dom"/>
</dbReference>
<dbReference type="OrthoDB" id="261831at2759"/>
<evidence type="ECO:0000256" key="1">
    <source>
        <dbReference type="ARBA" id="ARBA00004394"/>
    </source>
</evidence>
<protein>
    <submittedName>
        <fullName evidence="11">SNARE domain-containing protein</fullName>
    </submittedName>
</protein>
<evidence type="ECO:0000313" key="12">
    <source>
        <dbReference type="Proteomes" id="UP000095009"/>
    </source>
</evidence>
<evidence type="ECO:0000256" key="2">
    <source>
        <dbReference type="ARBA" id="ARBA00022448"/>
    </source>
</evidence>
<organism evidence="11 12">
    <name type="scientific">Nadsonia fulvescens var. elongata DSM 6958</name>
    <dbReference type="NCBI Taxonomy" id="857566"/>
    <lineage>
        <taxon>Eukaryota</taxon>
        <taxon>Fungi</taxon>
        <taxon>Dikarya</taxon>
        <taxon>Ascomycota</taxon>
        <taxon>Saccharomycotina</taxon>
        <taxon>Dipodascomycetes</taxon>
        <taxon>Dipodascales</taxon>
        <taxon>Dipodascales incertae sedis</taxon>
        <taxon>Nadsonia</taxon>
    </lineage>
</organism>
<keyword evidence="12" id="KW-1185">Reference proteome</keyword>
<dbReference type="GO" id="GO:0000139">
    <property type="term" value="C:Golgi membrane"/>
    <property type="evidence" value="ECO:0007669"/>
    <property type="project" value="UniProtKB-SubCell"/>
</dbReference>
<keyword evidence="5 9" id="KW-1133">Transmembrane helix</keyword>
<evidence type="ECO:0000256" key="3">
    <source>
        <dbReference type="ARBA" id="ARBA00022692"/>
    </source>
</evidence>
<gene>
    <name evidence="11" type="ORF">NADFUDRAFT_48345</name>
</gene>
<dbReference type="FunFam" id="1.20.5.110:FF:000057">
    <property type="entry name" value="SNARE complex subunit (Bet1), putative"/>
    <property type="match status" value="1"/>
</dbReference>
<dbReference type="InterPro" id="IPR039899">
    <property type="entry name" value="BET1_SNARE"/>
</dbReference>
<accession>A0A1E3PD43</accession>
<dbReference type="GO" id="GO:0015031">
    <property type="term" value="P:protein transport"/>
    <property type="evidence" value="ECO:0007669"/>
    <property type="project" value="UniProtKB-KW"/>
</dbReference>
<sequence length="93" mass="10707">MLRDLEDQNDTQLDGLMSKVSQLKGLTTQIGDEIRDSSRFLSGLEENFENAGTRLKGTFNRMLVMADNAGVGWRAWLVVFCLVFGAFWFVWWR</sequence>
<dbReference type="Gene3D" id="1.20.5.110">
    <property type="match status" value="1"/>
</dbReference>
<keyword evidence="3 9" id="KW-0812">Transmembrane</keyword>
<keyword evidence="2" id="KW-0813">Transport</keyword>
<evidence type="ECO:0000256" key="4">
    <source>
        <dbReference type="ARBA" id="ARBA00022927"/>
    </source>
</evidence>
<dbReference type="EMBL" id="KV454416">
    <property type="protein sequence ID" value="ODQ63134.1"/>
    <property type="molecule type" value="Genomic_DNA"/>
</dbReference>
<reference evidence="11 12" key="1">
    <citation type="journal article" date="2016" name="Proc. Natl. Acad. Sci. U.S.A.">
        <title>Comparative genomics of biotechnologically important yeasts.</title>
        <authorList>
            <person name="Riley R."/>
            <person name="Haridas S."/>
            <person name="Wolfe K.H."/>
            <person name="Lopes M.R."/>
            <person name="Hittinger C.T."/>
            <person name="Goeker M."/>
            <person name="Salamov A.A."/>
            <person name="Wisecaver J.H."/>
            <person name="Long T.M."/>
            <person name="Calvey C.H."/>
            <person name="Aerts A.L."/>
            <person name="Barry K.W."/>
            <person name="Choi C."/>
            <person name="Clum A."/>
            <person name="Coughlan A.Y."/>
            <person name="Deshpande S."/>
            <person name="Douglass A.P."/>
            <person name="Hanson S.J."/>
            <person name="Klenk H.-P."/>
            <person name="LaButti K.M."/>
            <person name="Lapidus A."/>
            <person name="Lindquist E.A."/>
            <person name="Lipzen A.M."/>
            <person name="Meier-Kolthoff J.P."/>
            <person name="Ohm R.A."/>
            <person name="Otillar R.P."/>
            <person name="Pangilinan J.L."/>
            <person name="Peng Y."/>
            <person name="Rokas A."/>
            <person name="Rosa C.A."/>
            <person name="Scheuner C."/>
            <person name="Sibirny A.A."/>
            <person name="Slot J.C."/>
            <person name="Stielow J.B."/>
            <person name="Sun H."/>
            <person name="Kurtzman C.P."/>
            <person name="Blackwell M."/>
            <person name="Grigoriev I.V."/>
            <person name="Jeffries T.W."/>
        </authorList>
    </citation>
    <scope>NUCLEOTIDE SEQUENCE [LARGE SCALE GENOMIC DNA]</scope>
    <source>
        <strain evidence="11 12">DSM 6958</strain>
    </source>
</reference>
<dbReference type="PROSITE" id="PS50192">
    <property type="entry name" value="T_SNARE"/>
    <property type="match status" value="1"/>
</dbReference>
<keyword evidence="4" id="KW-0653">Protein transport</keyword>
<keyword evidence="7 9" id="KW-0472">Membrane</keyword>